<feature type="region of interest" description="Disordered" evidence="1">
    <location>
        <begin position="707"/>
        <end position="726"/>
    </location>
</feature>
<keyword evidence="3" id="KW-1185">Reference proteome</keyword>
<feature type="compositionally biased region" description="Polar residues" evidence="1">
    <location>
        <begin position="154"/>
        <end position="167"/>
    </location>
</feature>
<feature type="region of interest" description="Disordered" evidence="1">
    <location>
        <begin position="370"/>
        <end position="400"/>
    </location>
</feature>
<feature type="compositionally biased region" description="Basic and acidic residues" evidence="1">
    <location>
        <begin position="1188"/>
        <end position="1203"/>
    </location>
</feature>
<feature type="compositionally biased region" description="Polar residues" evidence="1">
    <location>
        <begin position="610"/>
        <end position="623"/>
    </location>
</feature>
<accession>A0A7J7GFM1</accession>
<feature type="region of interest" description="Disordered" evidence="1">
    <location>
        <begin position="1"/>
        <end position="103"/>
    </location>
</feature>
<sequence>MQSQAHPPQPHGHSHPLSQPQPYAGAQPHPQPHLIQPHPQHVLVPQYQQPQSQMQHPQRQSQSQSQPLQQMQPQIPPQAQPQAQLPHPPQLHPLPQINQPVNPNAQLQTQHSNAVTGHQLYLQPQVHQQMQLGAQQPPHMHPQGGSIPQHPIQMPSQFPQQTAQMRQPPSHALVPNQQQPVLLPPQGKVPSIPPGQQQPILSHAQQPGHPGQQCPILQPIQQPVPQQRLQHQQPFPGQTSVPVQNQLHPHGHFIQQQQPVKSQLCTQAPSHSAQQNALTYMSSQHNVAPLHGLPLHQSQNFAARPMVLNHGAQSQPFSQSPAGFGGAAQVRPMQLGANQPLTNQNYPPRTNNLLHISSEQQIVQTGLPLKPTGLERQGDHMPAKSEADKKDGLSAQKDAQDSSVLIPTSGLGADSVEVKIFKSETSVQKPIGGDEDNDSKVMYGKDTNFKLHAGGNTSVEPAIRHMVKKEGNESWLESSPDGKSVEIVAVEVKDATDVSQRGEHSTPNDTLFQQAESFKEQGGKLTKDAVPDNSAQSQTPLTGRDLVQHGSLERNLSQSQPAPQGPGVDEFRSFPSYGQAQGKGVMHSTHPFPPTDLGRHQRMPVHYGGSTHQQRPSGATMLQSALPPGPPHHAQMLGQPPNVSRPQGTGDLRPPGQPLNPPDHFQPPVLKQPHGSLHPESASGGIPGPSSTSFGREASHIGCPERTIEPQSVSPQGHYNQGHVPPLHAGLARMSQCENPGPQHPTNPVGSEIFSTQRSHHLDGRQHDSHLPGSSERAPFGQSSGIESHKMRMNEAADNDSSSKFGLHDERFKRLKEEGLNRIPIEPARRVDRSEFADLKQFPRHLHLDTEPSAKSGSYHSSTRLNDREPHGFSVHALSRPLDKAPHGLNYEPGLKLDTGAGDAPRFLPSCHPGGSNDAGDRARPVGPNGIGRADSTRTHPDFPRPIPGFGQHHLDRSTPRSPGREYPGFSTHDFGRLSGFPRNQSCLDDFEDRESRPYGEGPRSFNLPSGSAGNSFPESRFPPLPDHLLRVELDRPGNVRINDLDILPSHLRRGEFCGSWNLPGDLRFGEPAGFGAFPGHGRAGYVPGPGNPPHQLPLGEPFGGNKSGHPRFGEPGFRSGYSLAGVMDPFDNSRKRKPASMGWCRICEIDCETVEGLDVHSQTRDHQKVAMNIVRSIKQQNAKKQRTSNDHSSLEEASKSRDSSYGVRGNRP</sequence>
<name>A0A7J7GFM1_CAMSI</name>
<feature type="compositionally biased region" description="Low complexity" evidence="1">
    <location>
        <begin position="32"/>
        <end position="73"/>
    </location>
</feature>
<feature type="region of interest" description="Disordered" evidence="1">
    <location>
        <begin position="1179"/>
        <end position="1213"/>
    </location>
</feature>
<feature type="compositionally biased region" description="Low complexity" evidence="1">
    <location>
        <begin position="173"/>
        <end position="186"/>
    </location>
</feature>
<feature type="compositionally biased region" description="Polar residues" evidence="1">
    <location>
        <begin position="194"/>
        <end position="205"/>
    </location>
</feature>
<protein>
    <submittedName>
        <fullName evidence="2">Uncharacterized protein</fullName>
    </submittedName>
</protein>
<dbReference type="PANTHER" id="PTHR37393:SF1">
    <property type="entry name" value="AT-RICH INTERACTIVE DOMAIN-CONTAINING PROTEIN 1A-LIKE"/>
    <property type="match status" value="1"/>
</dbReference>
<feature type="compositionally biased region" description="Polar residues" evidence="1">
    <location>
        <begin position="709"/>
        <end position="719"/>
    </location>
</feature>
<feature type="region of interest" description="Disordered" evidence="1">
    <location>
        <begin position="847"/>
        <end position="1016"/>
    </location>
</feature>
<feature type="compositionally biased region" description="Basic and acidic residues" evidence="1">
    <location>
        <begin position="760"/>
        <end position="770"/>
    </location>
</feature>
<feature type="compositionally biased region" description="Polar residues" evidence="1">
    <location>
        <begin position="1007"/>
        <end position="1016"/>
    </location>
</feature>
<dbReference type="AlphaFoldDB" id="A0A7J7GFM1"/>
<feature type="compositionally biased region" description="Polar residues" evidence="1">
    <location>
        <begin position="853"/>
        <end position="864"/>
    </location>
</feature>
<reference evidence="3" key="1">
    <citation type="journal article" date="2020" name="Nat. Commun.">
        <title>Genome assembly of wild tea tree DASZ reveals pedigree and selection history of tea varieties.</title>
        <authorList>
            <person name="Zhang W."/>
            <person name="Zhang Y."/>
            <person name="Qiu H."/>
            <person name="Guo Y."/>
            <person name="Wan H."/>
            <person name="Zhang X."/>
            <person name="Scossa F."/>
            <person name="Alseekh S."/>
            <person name="Zhang Q."/>
            <person name="Wang P."/>
            <person name="Xu L."/>
            <person name="Schmidt M.H."/>
            <person name="Jia X."/>
            <person name="Li D."/>
            <person name="Zhu A."/>
            <person name="Guo F."/>
            <person name="Chen W."/>
            <person name="Ni D."/>
            <person name="Usadel B."/>
            <person name="Fernie A.R."/>
            <person name="Wen W."/>
        </authorList>
    </citation>
    <scope>NUCLEOTIDE SEQUENCE [LARGE SCALE GENOMIC DNA]</scope>
    <source>
        <strain evidence="3">cv. G240</strain>
    </source>
</reference>
<feature type="compositionally biased region" description="Basic and acidic residues" evidence="1">
    <location>
        <begin position="520"/>
        <end position="530"/>
    </location>
</feature>
<evidence type="ECO:0000256" key="1">
    <source>
        <dbReference type="SAM" id="MobiDB-lite"/>
    </source>
</evidence>
<reference evidence="2 3" key="2">
    <citation type="submission" date="2020-07" db="EMBL/GenBank/DDBJ databases">
        <title>Genome assembly of wild tea tree DASZ reveals pedigree and selection history of tea varieties.</title>
        <authorList>
            <person name="Zhang W."/>
        </authorList>
    </citation>
    <scope>NUCLEOTIDE SEQUENCE [LARGE SCALE GENOMIC DNA]</scope>
    <source>
        <strain evidence="3">cv. G240</strain>
        <tissue evidence="2">Leaf</tissue>
    </source>
</reference>
<feature type="region of interest" description="Disordered" evidence="1">
    <location>
        <begin position="733"/>
        <end position="752"/>
    </location>
</feature>
<comment type="caution">
    <text evidence="2">The sequence shown here is derived from an EMBL/GenBank/DDBJ whole genome shotgun (WGS) entry which is preliminary data.</text>
</comment>
<organism evidence="2 3">
    <name type="scientific">Camellia sinensis</name>
    <name type="common">Tea plant</name>
    <name type="synonym">Thea sinensis</name>
    <dbReference type="NCBI Taxonomy" id="4442"/>
    <lineage>
        <taxon>Eukaryota</taxon>
        <taxon>Viridiplantae</taxon>
        <taxon>Streptophyta</taxon>
        <taxon>Embryophyta</taxon>
        <taxon>Tracheophyta</taxon>
        <taxon>Spermatophyta</taxon>
        <taxon>Magnoliopsida</taxon>
        <taxon>eudicotyledons</taxon>
        <taxon>Gunneridae</taxon>
        <taxon>Pentapetalae</taxon>
        <taxon>asterids</taxon>
        <taxon>Ericales</taxon>
        <taxon>Theaceae</taxon>
        <taxon>Camellia</taxon>
    </lineage>
</organism>
<evidence type="ECO:0000313" key="2">
    <source>
        <dbReference type="EMBL" id="KAF5939572.1"/>
    </source>
</evidence>
<feature type="region of interest" description="Disordered" evidence="1">
    <location>
        <begin position="758"/>
        <end position="784"/>
    </location>
</feature>
<dbReference type="Proteomes" id="UP000593564">
    <property type="component" value="Unassembled WGS sequence"/>
</dbReference>
<feature type="region of interest" description="Disordered" evidence="1">
    <location>
        <begin position="130"/>
        <end position="217"/>
    </location>
</feature>
<gene>
    <name evidence="2" type="ORF">HYC85_023831</name>
</gene>
<dbReference type="PANTHER" id="PTHR37393">
    <property type="entry name" value="AT-RICH INTERACTIVE DOMAIN-CONTAINING PROTEIN 1A-LIKE"/>
    <property type="match status" value="1"/>
</dbReference>
<feature type="compositionally biased region" description="Pro residues" evidence="1">
    <location>
        <begin position="655"/>
        <end position="665"/>
    </location>
</feature>
<feature type="compositionally biased region" description="Basic and acidic residues" evidence="1">
    <location>
        <begin position="376"/>
        <end position="392"/>
    </location>
</feature>
<dbReference type="EMBL" id="JACBKZ010000011">
    <property type="protein sequence ID" value="KAF5939572.1"/>
    <property type="molecule type" value="Genomic_DNA"/>
</dbReference>
<feature type="region of interest" description="Disordered" evidence="1">
    <location>
        <begin position="520"/>
        <end position="541"/>
    </location>
</feature>
<proteinExistence type="predicted"/>
<evidence type="ECO:0000313" key="3">
    <source>
        <dbReference type="Proteomes" id="UP000593564"/>
    </source>
</evidence>
<feature type="region of interest" description="Disordered" evidence="1">
    <location>
        <begin position="555"/>
        <end position="698"/>
    </location>
</feature>